<dbReference type="GO" id="GO:0006310">
    <property type="term" value="P:DNA recombination"/>
    <property type="evidence" value="ECO:0007669"/>
    <property type="project" value="InterPro"/>
</dbReference>
<dbReference type="CDD" id="cd17242">
    <property type="entry name" value="MobM_relaxase"/>
    <property type="match status" value="1"/>
</dbReference>
<feature type="coiled-coil region" evidence="1">
    <location>
        <begin position="289"/>
        <end position="323"/>
    </location>
</feature>
<evidence type="ECO:0000313" key="4">
    <source>
        <dbReference type="Proteomes" id="UP000186323"/>
    </source>
</evidence>
<gene>
    <name evidence="3" type="ORF">DESPIGER_0569</name>
</gene>
<evidence type="ECO:0000256" key="1">
    <source>
        <dbReference type="SAM" id="Coils"/>
    </source>
</evidence>
<proteinExistence type="predicted"/>
<dbReference type="EMBL" id="LT630450">
    <property type="protein sequence ID" value="SFV72454.1"/>
    <property type="molecule type" value="Genomic_DNA"/>
</dbReference>
<protein>
    <submittedName>
        <fullName evidence="3">Plasmid recombination, MobE mobilization protein</fullName>
    </submittedName>
</protein>
<dbReference type="Pfam" id="PF01076">
    <property type="entry name" value="Mob_Pre"/>
    <property type="match status" value="1"/>
</dbReference>
<dbReference type="GO" id="GO:0003677">
    <property type="term" value="F:DNA binding"/>
    <property type="evidence" value="ECO:0007669"/>
    <property type="project" value="InterPro"/>
</dbReference>
<keyword evidence="1" id="KW-0175">Coiled coil</keyword>
<accession>A0A1K1LG67</accession>
<dbReference type="NCBIfam" id="NF041497">
    <property type="entry name" value="MobV"/>
    <property type="match status" value="1"/>
</dbReference>
<feature type="compositionally biased region" description="Basic and acidic residues" evidence="2">
    <location>
        <begin position="360"/>
        <end position="383"/>
    </location>
</feature>
<dbReference type="RefSeq" id="WP_072332822.1">
    <property type="nucleotide sequence ID" value="NZ_JAXXLW010000009.1"/>
</dbReference>
<feature type="coiled-coil region" evidence="1">
    <location>
        <begin position="187"/>
        <end position="249"/>
    </location>
</feature>
<keyword evidence="4" id="KW-1185">Reference proteome</keyword>
<name>A0A1K1LG67_9BACT</name>
<organism evidence="3 4">
    <name type="scientific">Desulfovibrio piger</name>
    <dbReference type="NCBI Taxonomy" id="901"/>
    <lineage>
        <taxon>Bacteria</taxon>
        <taxon>Pseudomonadati</taxon>
        <taxon>Thermodesulfobacteriota</taxon>
        <taxon>Desulfovibrionia</taxon>
        <taxon>Desulfovibrionales</taxon>
        <taxon>Desulfovibrionaceae</taxon>
        <taxon>Desulfovibrio</taxon>
    </lineage>
</organism>
<evidence type="ECO:0000313" key="3">
    <source>
        <dbReference type="EMBL" id="SFV72454.1"/>
    </source>
</evidence>
<dbReference type="InterPro" id="IPR001668">
    <property type="entry name" value="Mob_Pre"/>
</dbReference>
<feature type="region of interest" description="Disordered" evidence="2">
    <location>
        <begin position="353"/>
        <end position="383"/>
    </location>
</feature>
<sequence>MSYLVLHMDKFKKEAVRGIQSHNRRERESHSNPDIDYQRSCGNYELHDKAATNYAQAIQRRIDDLRLIKAVRKDAVHMCGLIVTSDSDFFKSLSPEEIRRFFEESKAFLTDFVGAENVISAMVHMDEKTPHMHFLHVPVTREGRLNANKMYTRQSLKKLQSDLPLHLQRCGFAIQRGVEQKPGATRKHLDTREYKQQQEENNRLAREGLLLVRDALRTIGRLGQREAELKQRVADYERQAEEAERLLREEEPLPEASFFNYRRVLEMSAQTISRLRKALSAKHLIAHQKNELQREAAVLKKQLAQLEALCKARDQEKADMESRQARMGQELETYREFAREPEIRQRLTDFLQEQQAAEQQRQEEERQRAAIAEQDRQGTVRMR</sequence>
<reference evidence="4" key="1">
    <citation type="submission" date="2016-10" db="EMBL/GenBank/DDBJ databases">
        <authorList>
            <person name="Wegmann U."/>
        </authorList>
    </citation>
    <scope>NUCLEOTIDE SEQUENCE [LARGE SCALE GENOMIC DNA]</scope>
</reference>
<dbReference type="OrthoDB" id="6655189at2"/>
<dbReference type="AlphaFoldDB" id="A0A1K1LG67"/>
<dbReference type="Proteomes" id="UP000186323">
    <property type="component" value="Chromosome I"/>
</dbReference>
<evidence type="ECO:0000256" key="2">
    <source>
        <dbReference type="SAM" id="MobiDB-lite"/>
    </source>
</evidence>
<dbReference type="KEGG" id="dpg:DESPIGER_0569"/>
<dbReference type="Gene3D" id="3.30.930.30">
    <property type="match status" value="1"/>
</dbReference>